<evidence type="ECO:0000313" key="5">
    <source>
        <dbReference type="EMBL" id="ACL15612.1"/>
    </source>
</evidence>
<dbReference type="Gene3D" id="3.40.109.10">
    <property type="entry name" value="NADH Oxidase"/>
    <property type="match status" value="1"/>
</dbReference>
<keyword evidence="2" id="KW-0288">FMN</keyword>
<evidence type="ECO:0000256" key="1">
    <source>
        <dbReference type="ARBA" id="ARBA00022630"/>
    </source>
</evidence>
<gene>
    <name evidence="5" type="ordered locus">Mpal_0226</name>
</gene>
<evidence type="ECO:0000259" key="4">
    <source>
        <dbReference type="Pfam" id="PF00881"/>
    </source>
</evidence>
<dbReference type="CDD" id="cd02062">
    <property type="entry name" value="Nitro_FMN_reductase"/>
    <property type="match status" value="1"/>
</dbReference>
<name>B8GJ39_METPE</name>
<dbReference type="EMBL" id="CP001338">
    <property type="protein sequence ID" value="ACL15612.1"/>
    <property type="molecule type" value="Genomic_DNA"/>
</dbReference>
<dbReference type="InterPro" id="IPR000415">
    <property type="entry name" value="Nitroreductase-like"/>
</dbReference>
<dbReference type="Proteomes" id="UP000002457">
    <property type="component" value="Chromosome"/>
</dbReference>
<dbReference type="HOGENOM" id="CLU_1248276_0_0_2"/>
<keyword evidence="1" id="KW-0285">Flavoprotein</keyword>
<dbReference type="AlphaFoldDB" id="B8GJ39"/>
<reference evidence="5 6" key="1">
    <citation type="journal article" date="2015" name="Genome Announc.">
        <title>Complete Genome Sequence of Methanosphaerula palustris E1-9CT, a Hydrogenotrophic Methanogen Isolated from a Minerotrophic Fen Peatland.</title>
        <authorList>
            <person name="Cadillo-Quiroz H."/>
            <person name="Browne P."/>
            <person name="Kyrpides N."/>
            <person name="Woyke T."/>
            <person name="Goodwin L."/>
            <person name="Detter C."/>
            <person name="Yavitt J.B."/>
            <person name="Zinder S.H."/>
        </authorList>
    </citation>
    <scope>NUCLEOTIDE SEQUENCE [LARGE SCALE GENOMIC DNA]</scope>
    <source>
        <strain evidence="6">ATCC BAA-1556 / DSM 19958 / E1-9c</strain>
    </source>
</reference>
<dbReference type="GeneID" id="7270611"/>
<dbReference type="STRING" id="521011.Mpal_0226"/>
<sequence length="218" mass="24270">MNNETSNDVLDRILLERRTHRRFKQDIPSDEMIVDIIHAGLHAPFAAAAVGNDKDYFRRFFVIRKDSETMAAVIPLIFGEVMRTITDLEDAMAKNQELQVQAAGFMNRLAMMKRMGSVPGVGTAPLTIIAAEKKGIPPVEQQSLAHCMENMWLKATDLGLGFQLVSITAQMADNEEFCKVLGLEIGKWALMGCAIGYPVEELPPSIRPPAEEVITWLK</sequence>
<dbReference type="OrthoDB" id="71395at2157"/>
<evidence type="ECO:0000256" key="2">
    <source>
        <dbReference type="ARBA" id="ARBA00022643"/>
    </source>
</evidence>
<evidence type="ECO:0000313" key="6">
    <source>
        <dbReference type="Proteomes" id="UP000002457"/>
    </source>
</evidence>
<dbReference type="Pfam" id="PF00881">
    <property type="entry name" value="Nitroreductase"/>
    <property type="match status" value="1"/>
</dbReference>
<feature type="domain" description="Nitroreductase" evidence="4">
    <location>
        <begin position="15"/>
        <end position="197"/>
    </location>
</feature>
<dbReference type="InterPro" id="IPR050627">
    <property type="entry name" value="Nitroreductase/BluB"/>
</dbReference>
<dbReference type="PANTHER" id="PTHR23026">
    <property type="entry name" value="NADPH NITROREDUCTASE"/>
    <property type="match status" value="1"/>
</dbReference>
<dbReference type="RefSeq" id="WP_012616931.1">
    <property type="nucleotide sequence ID" value="NC_011832.1"/>
</dbReference>
<protein>
    <submittedName>
        <fullName evidence="5">Nitroreductase</fullName>
    </submittedName>
</protein>
<proteinExistence type="predicted"/>
<accession>B8GJ39</accession>
<dbReference type="GO" id="GO:0016491">
    <property type="term" value="F:oxidoreductase activity"/>
    <property type="evidence" value="ECO:0007669"/>
    <property type="project" value="UniProtKB-KW"/>
</dbReference>
<organism evidence="5 6">
    <name type="scientific">Methanosphaerula palustris (strain ATCC BAA-1556 / DSM 19958 / E1-9c)</name>
    <dbReference type="NCBI Taxonomy" id="521011"/>
    <lineage>
        <taxon>Archaea</taxon>
        <taxon>Methanobacteriati</taxon>
        <taxon>Methanobacteriota</taxon>
        <taxon>Stenosarchaea group</taxon>
        <taxon>Methanomicrobia</taxon>
        <taxon>Methanomicrobiales</taxon>
        <taxon>Methanoregulaceae</taxon>
        <taxon>Methanosphaerula</taxon>
    </lineage>
</organism>
<dbReference type="eggNOG" id="arCOG00301">
    <property type="taxonomic scope" value="Archaea"/>
</dbReference>
<dbReference type="SUPFAM" id="SSF55469">
    <property type="entry name" value="FMN-dependent nitroreductase-like"/>
    <property type="match status" value="1"/>
</dbReference>
<evidence type="ECO:0000256" key="3">
    <source>
        <dbReference type="ARBA" id="ARBA00023002"/>
    </source>
</evidence>
<dbReference type="PANTHER" id="PTHR23026:SF90">
    <property type="entry name" value="IODOTYROSINE DEIODINASE 1"/>
    <property type="match status" value="1"/>
</dbReference>
<dbReference type="KEGG" id="mpl:Mpal_0226"/>
<dbReference type="InterPro" id="IPR029479">
    <property type="entry name" value="Nitroreductase"/>
</dbReference>
<keyword evidence="6" id="KW-1185">Reference proteome</keyword>
<keyword evidence="3" id="KW-0560">Oxidoreductase</keyword>